<dbReference type="NCBIfam" id="TIGR00639">
    <property type="entry name" value="PurN"/>
    <property type="match status" value="1"/>
</dbReference>
<dbReference type="SUPFAM" id="SSF53328">
    <property type="entry name" value="Formyltransferase"/>
    <property type="match status" value="1"/>
</dbReference>
<feature type="binding site" evidence="6">
    <location>
        <begin position="106"/>
        <end position="109"/>
    </location>
    <ligand>
        <name>(6R)-10-formyltetrahydrofolate</name>
        <dbReference type="ChEBI" id="CHEBI:195366"/>
    </ligand>
</feature>
<feature type="binding site" evidence="6">
    <location>
        <position position="123"/>
    </location>
    <ligand>
        <name>(6R)-10-formyltetrahydrofolate</name>
        <dbReference type="ChEBI" id="CHEBI:195366"/>
    </ligand>
</feature>
<dbReference type="UniPathway" id="UPA00074">
    <property type="reaction ID" value="UER00126"/>
</dbReference>
<evidence type="ECO:0000313" key="8">
    <source>
        <dbReference type="EMBL" id="PTQ53917.1"/>
    </source>
</evidence>
<evidence type="ECO:0000256" key="3">
    <source>
        <dbReference type="ARBA" id="ARBA00022755"/>
    </source>
</evidence>
<gene>
    <name evidence="6" type="primary">purN</name>
    <name evidence="8" type="ORF">HSCHL_1070</name>
</gene>
<comment type="catalytic activity">
    <reaction evidence="5 6">
        <text>N(1)-(5-phospho-beta-D-ribosyl)glycinamide + (6R)-10-formyltetrahydrofolate = N(2)-formyl-N(1)-(5-phospho-beta-D-ribosyl)glycinamide + (6S)-5,6,7,8-tetrahydrofolate + H(+)</text>
        <dbReference type="Rhea" id="RHEA:15053"/>
        <dbReference type="ChEBI" id="CHEBI:15378"/>
        <dbReference type="ChEBI" id="CHEBI:57453"/>
        <dbReference type="ChEBI" id="CHEBI:143788"/>
        <dbReference type="ChEBI" id="CHEBI:147286"/>
        <dbReference type="ChEBI" id="CHEBI:195366"/>
        <dbReference type="EC" id="2.1.2.2"/>
    </reaction>
</comment>
<evidence type="ECO:0000259" key="7">
    <source>
        <dbReference type="Pfam" id="PF00551"/>
    </source>
</evidence>
<dbReference type="AlphaFoldDB" id="A0A2T5GCK6"/>
<feature type="domain" description="Formyl transferase N-terminal" evidence="7">
    <location>
        <begin position="22"/>
        <end position="198"/>
    </location>
</feature>
<organism evidence="8 9">
    <name type="scientific">Hydrogenibacillus schlegelii</name>
    <name type="common">Bacillus schlegelii</name>
    <dbReference type="NCBI Taxonomy" id="1484"/>
    <lineage>
        <taxon>Bacteria</taxon>
        <taxon>Bacillati</taxon>
        <taxon>Bacillota</taxon>
        <taxon>Bacilli</taxon>
        <taxon>Bacillales</taxon>
        <taxon>Bacillales Family X. Incertae Sedis</taxon>
        <taxon>Hydrogenibacillus</taxon>
    </lineage>
</organism>
<dbReference type="PROSITE" id="PS00373">
    <property type="entry name" value="GART"/>
    <property type="match status" value="1"/>
</dbReference>
<sequence length="229" mass="25066">MVSEGAAEESSAFPSTEEKVPVAVFASGQGTNARALWRAQDRCRFRVVTLVSDRPEAPVVAWARAVGLPIWARSPKAFPDKGAYEAAVLSHLRAHDVRWIALAGYMRLVGPTLLEAYPNRIVNVHPSLLPAFPGKDAVRQALDYGVRVTGVTIHLVDAGIDTGPIVAQAALRIRPGEAAETLLERLHRLEHRLYPRTLDRLVAEPHRVVGRTVVWLTETREGRPAWGGG</sequence>
<keyword evidence="2 6" id="KW-0808">Transferase</keyword>
<reference evidence="8 9" key="1">
    <citation type="submission" date="2017-08" db="EMBL/GenBank/DDBJ databases">
        <title>Burning lignite coal seam in the remote Altai Mountains harbors a hydrogen-driven thermophilic microbial community.</title>
        <authorList>
            <person name="Kadnikov V.V."/>
            <person name="Mardanov A.V."/>
            <person name="Ivasenko D."/>
            <person name="Beletsky A.V."/>
            <person name="Karnachuk O.V."/>
            <person name="Ravin N.V."/>
        </authorList>
    </citation>
    <scope>NUCLEOTIDE SEQUENCE [LARGE SCALE GENOMIC DNA]</scope>
    <source>
        <strain evidence="8">AL33</strain>
    </source>
</reference>
<dbReference type="InterPro" id="IPR001555">
    <property type="entry name" value="GART_AS"/>
</dbReference>
<protein>
    <recommendedName>
        <fullName evidence="6">Phosphoribosylglycinamide formyltransferase</fullName>
        <ecNumber evidence="6">2.1.2.2</ecNumber>
    </recommendedName>
    <alternativeName>
        <fullName evidence="6">5'-phosphoribosylglycinamide transformylase</fullName>
    </alternativeName>
    <alternativeName>
        <fullName evidence="6">GAR transformylase</fullName>
        <shortName evidence="6">GART</shortName>
    </alternativeName>
</protein>
<dbReference type="GO" id="GO:0004644">
    <property type="term" value="F:phosphoribosylglycinamide formyltransferase activity"/>
    <property type="evidence" value="ECO:0007669"/>
    <property type="project" value="UniProtKB-UniRule"/>
</dbReference>
<comment type="function">
    <text evidence="6">Catalyzes the transfer of a formyl group from 10-formyltetrahydrofolate to 5-phospho-ribosyl-glycinamide (GAR), producing 5-phospho-ribosyl-N-formylglycinamide (FGAR) and tetrahydrofolate.</text>
</comment>
<dbReference type="Gene3D" id="3.40.50.170">
    <property type="entry name" value="Formyl transferase, N-terminal domain"/>
    <property type="match status" value="1"/>
</dbReference>
<dbReference type="PANTHER" id="PTHR43369">
    <property type="entry name" value="PHOSPHORIBOSYLGLYCINAMIDE FORMYLTRANSFERASE"/>
    <property type="match status" value="1"/>
</dbReference>
<comment type="pathway">
    <text evidence="1 6">Purine metabolism; IMP biosynthesis via de novo pathway; N(2)-formyl-N(1)-(5-phospho-D-ribosyl)glycinamide from N(1)-(5-phospho-D-ribosyl)glycinamide (10-formyl THF route): step 1/1.</text>
</comment>
<feature type="active site" description="Proton donor" evidence="6">
    <location>
        <position position="125"/>
    </location>
</feature>
<comment type="caution">
    <text evidence="8">The sequence shown here is derived from an EMBL/GenBank/DDBJ whole genome shotgun (WGS) entry which is preliminary data.</text>
</comment>
<accession>A0A2T5GCK6</accession>
<evidence type="ECO:0000256" key="2">
    <source>
        <dbReference type="ARBA" id="ARBA00022679"/>
    </source>
</evidence>
<dbReference type="GO" id="GO:0005829">
    <property type="term" value="C:cytosol"/>
    <property type="evidence" value="ECO:0007669"/>
    <property type="project" value="TreeGrafter"/>
</dbReference>
<name>A0A2T5GCK6_HYDSH</name>
<comment type="similarity">
    <text evidence="4 6">Belongs to the GART family.</text>
</comment>
<feature type="site" description="Raises pKa of active site His" evidence="6">
    <location>
        <position position="161"/>
    </location>
</feature>
<dbReference type="InterPro" id="IPR036477">
    <property type="entry name" value="Formyl_transf_N_sf"/>
</dbReference>
<dbReference type="InterPro" id="IPR004607">
    <property type="entry name" value="GART"/>
</dbReference>
<evidence type="ECO:0000256" key="4">
    <source>
        <dbReference type="ARBA" id="ARBA00038440"/>
    </source>
</evidence>
<dbReference type="PANTHER" id="PTHR43369:SF2">
    <property type="entry name" value="PHOSPHORIBOSYLGLYCINAMIDE FORMYLTRANSFERASE"/>
    <property type="match status" value="1"/>
</dbReference>
<dbReference type="Proteomes" id="UP000244180">
    <property type="component" value="Unassembled WGS sequence"/>
</dbReference>
<dbReference type="GO" id="GO:0006189">
    <property type="term" value="P:'de novo' IMP biosynthetic process"/>
    <property type="evidence" value="ECO:0007669"/>
    <property type="project" value="UniProtKB-UniRule"/>
</dbReference>
<dbReference type="RefSeq" id="WP_272999865.1">
    <property type="nucleotide sequence ID" value="NZ_PEBV01000008.1"/>
</dbReference>
<dbReference type="HAMAP" id="MF_01930">
    <property type="entry name" value="PurN"/>
    <property type="match status" value="1"/>
</dbReference>
<evidence type="ECO:0000256" key="5">
    <source>
        <dbReference type="ARBA" id="ARBA00047664"/>
    </source>
</evidence>
<evidence type="ECO:0000313" key="9">
    <source>
        <dbReference type="Proteomes" id="UP000244180"/>
    </source>
</evidence>
<keyword evidence="3 6" id="KW-0658">Purine biosynthesis</keyword>
<evidence type="ECO:0000256" key="6">
    <source>
        <dbReference type="HAMAP-Rule" id="MF_01930"/>
    </source>
</evidence>
<feature type="binding site" evidence="6">
    <location>
        <position position="81"/>
    </location>
    <ligand>
        <name>(6R)-10-formyltetrahydrofolate</name>
        <dbReference type="ChEBI" id="CHEBI:195366"/>
    </ligand>
</feature>
<dbReference type="InterPro" id="IPR002376">
    <property type="entry name" value="Formyl_transf_N"/>
</dbReference>
<dbReference type="Pfam" id="PF00551">
    <property type="entry name" value="Formyl_trans_N"/>
    <property type="match status" value="1"/>
</dbReference>
<dbReference type="CDD" id="cd08645">
    <property type="entry name" value="FMT_core_GART"/>
    <property type="match status" value="1"/>
</dbReference>
<dbReference type="EC" id="2.1.2.2" evidence="6"/>
<evidence type="ECO:0000256" key="1">
    <source>
        <dbReference type="ARBA" id="ARBA00005054"/>
    </source>
</evidence>
<dbReference type="EMBL" id="PEBV01000008">
    <property type="protein sequence ID" value="PTQ53917.1"/>
    <property type="molecule type" value="Genomic_DNA"/>
</dbReference>
<proteinExistence type="inferred from homology"/>
<feature type="binding site" evidence="6">
    <location>
        <begin position="30"/>
        <end position="32"/>
    </location>
    <ligand>
        <name>N(1)-(5-phospho-beta-D-ribosyl)glycinamide</name>
        <dbReference type="ChEBI" id="CHEBI:143788"/>
    </ligand>
</feature>